<dbReference type="EMBL" id="MHRT01000012">
    <property type="protein sequence ID" value="OHA28618.1"/>
    <property type="molecule type" value="Genomic_DNA"/>
</dbReference>
<name>A0A1G2MXR0_9BACT</name>
<comment type="caution">
    <text evidence="2">The sequence shown here is derived from an EMBL/GenBank/DDBJ whole genome shotgun (WGS) entry which is preliminary data.</text>
</comment>
<evidence type="ECO:0000313" key="3">
    <source>
        <dbReference type="Proteomes" id="UP000178089"/>
    </source>
</evidence>
<feature type="compositionally biased region" description="Basic and acidic residues" evidence="1">
    <location>
        <begin position="38"/>
        <end position="51"/>
    </location>
</feature>
<feature type="region of interest" description="Disordered" evidence="1">
    <location>
        <begin position="31"/>
        <end position="67"/>
    </location>
</feature>
<sequence length="78" mass="8829">MAITLNYTTWRPPIEAFSPVLSFFLRLTPHQRAKRNSRTGEKAEPPKREPATFHGATTSKEERSEVGLGIFKEEVAKS</sequence>
<evidence type="ECO:0000256" key="1">
    <source>
        <dbReference type="SAM" id="MobiDB-lite"/>
    </source>
</evidence>
<gene>
    <name evidence="2" type="ORF">A3F51_02670</name>
</gene>
<accession>A0A1G2MXR0</accession>
<dbReference type="AlphaFoldDB" id="A0A1G2MXR0"/>
<protein>
    <submittedName>
        <fullName evidence="2">Uncharacterized protein</fullName>
    </submittedName>
</protein>
<organism evidence="2 3">
    <name type="scientific">Candidatus Taylorbacteria bacterium RIFCSPHIGHO2_12_FULL_45_16</name>
    <dbReference type="NCBI Taxonomy" id="1802315"/>
    <lineage>
        <taxon>Bacteria</taxon>
        <taxon>Candidatus Tayloriibacteriota</taxon>
    </lineage>
</organism>
<evidence type="ECO:0000313" key="2">
    <source>
        <dbReference type="EMBL" id="OHA28618.1"/>
    </source>
</evidence>
<dbReference type="Proteomes" id="UP000178089">
    <property type="component" value="Unassembled WGS sequence"/>
</dbReference>
<reference evidence="2 3" key="1">
    <citation type="journal article" date="2016" name="Nat. Commun.">
        <title>Thousands of microbial genomes shed light on interconnected biogeochemical processes in an aquifer system.</title>
        <authorList>
            <person name="Anantharaman K."/>
            <person name="Brown C.T."/>
            <person name="Hug L.A."/>
            <person name="Sharon I."/>
            <person name="Castelle C.J."/>
            <person name="Probst A.J."/>
            <person name="Thomas B.C."/>
            <person name="Singh A."/>
            <person name="Wilkins M.J."/>
            <person name="Karaoz U."/>
            <person name="Brodie E.L."/>
            <person name="Williams K.H."/>
            <person name="Hubbard S.S."/>
            <person name="Banfield J.F."/>
        </authorList>
    </citation>
    <scope>NUCLEOTIDE SEQUENCE [LARGE SCALE GENOMIC DNA]</scope>
</reference>
<dbReference type="STRING" id="1802315.A3F51_02670"/>
<proteinExistence type="predicted"/>